<dbReference type="VEuPathDB" id="VectorBase:AFUN2_011841"/>
<evidence type="ECO:0000259" key="3">
    <source>
        <dbReference type="Pfam" id="PF13359"/>
    </source>
</evidence>
<evidence type="ECO:0000256" key="2">
    <source>
        <dbReference type="ARBA" id="ARBA00022723"/>
    </source>
</evidence>
<accession>A0A182S025</accession>
<organism evidence="4">
    <name type="scientific">Anopheles funestus</name>
    <name type="common">African malaria mosquito</name>
    <dbReference type="NCBI Taxonomy" id="62324"/>
    <lineage>
        <taxon>Eukaryota</taxon>
        <taxon>Metazoa</taxon>
        <taxon>Ecdysozoa</taxon>
        <taxon>Arthropoda</taxon>
        <taxon>Hexapoda</taxon>
        <taxon>Insecta</taxon>
        <taxon>Pterygota</taxon>
        <taxon>Neoptera</taxon>
        <taxon>Endopterygota</taxon>
        <taxon>Diptera</taxon>
        <taxon>Nematocera</taxon>
        <taxon>Culicoidea</taxon>
        <taxon>Culicidae</taxon>
        <taxon>Anophelinae</taxon>
        <taxon>Anopheles</taxon>
    </lineage>
</organism>
<dbReference type="VEuPathDB" id="VectorBase:AFUN011908"/>
<dbReference type="GO" id="GO:0046872">
    <property type="term" value="F:metal ion binding"/>
    <property type="evidence" value="ECO:0007669"/>
    <property type="project" value="UniProtKB-KW"/>
</dbReference>
<evidence type="ECO:0000256" key="1">
    <source>
        <dbReference type="ARBA" id="ARBA00001968"/>
    </source>
</evidence>
<dbReference type="STRING" id="62324.A0A182S025"/>
<feature type="domain" description="DDE Tnp4" evidence="3">
    <location>
        <begin position="21"/>
        <end position="93"/>
    </location>
</feature>
<proteinExistence type="predicted"/>
<dbReference type="AlphaFoldDB" id="A0A182S025"/>
<protein>
    <submittedName>
        <fullName evidence="4">DDE Tnp4 domain-containing protein</fullName>
    </submittedName>
</protein>
<reference evidence="4" key="1">
    <citation type="submission" date="2020-05" db="UniProtKB">
        <authorList>
            <consortium name="EnsemblMetazoa"/>
        </authorList>
    </citation>
    <scope>IDENTIFICATION</scope>
    <source>
        <strain evidence="4">FUMOZ</strain>
    </source>
</reference>
<name>A0A182S025_ANOFN</name>
<dbReference type="EnsemblMetazoa" id="AFUN011908-RA">
    <property type="protein sequence ID" value="AFUN011908-PA"/>
    <property type="gene ID" value="AFUN011908"/>
</dbReference>
<keyword evidence="2" id="KW-0479">Metal-binding</keyword>
<dbReference type="InterPro" id="IPR027806">
    <property type="entry name" value="HARBI1_dom"/>
</dbReference>
<sequence length="99" mass="11475">MQAANHYFFEKSLINGIVMCLDGTQIKIKRPKTNEHLYYNRKGFFSINALMVCDHMQRIRFVNAKFGGANHDAHVWNRSPVGRFFAAKHHNGHTAFKLL</sequence>
<dbReference type="Pfam" id="PF13359">
    <property type="entry name" value="DDE_Tnp_4"/>
    <property type="match status" value="1"/>
</dbReference>
<comment type="cofactor">
    <cofactor evidence="1">
        <name>a divalent metal cation</name>
        <dbReference type="ChEBI" id="CHEBI:60240"/>
    </cofactor>
</comment>
<evidence type="ECO:0000313" key="4">
    <source>
        <dbReference type="EnsemblMetazoa" id="AFUN011908-PA"/>
    </source>
</evidence>